<keyword evidence="2" id="KW-0479">Metal-binding</keyword>
<name>A0ABD3M307_9STRA</name>
<evidence type="ECO:0000256" key="3">
    <source>
        <dbReference type="ARBA" id="ARBA00022964"/>
    </source>
</evidence>
<dbReference type="InterPro" id="IPR045054">
    <property type="entry name" value="P4HA-like"/>
</dbReference>
<dbReference type="InterPro" id="IPR005123">
    <property type="entry name" value="Oxoglu/Fe-dep_dioxygenase_dom"/>
</dbReference>
<dbReference type="InterPro" id="IPR036208">
    <property type="entry name" value="VHL_sf"/>
</dbReference>
<dbReference type="GO" id="GO:0051213">
    <property type="term" value="F:dioxygenase activity"/>
    <property type="evidence" value="ECO:0007669"/>
    <property type="project" value="UniProtKB-KW"/>
</dbReference>
<evidence type="ECO:0000256" key="2">
    <source>
        <dbReference type="ARBA" id="ARBA00022723"/>
    </source>
</evidence>
<dbReference type="EMBL" id="JALLBG020000240">
    <property type="protein sequence ID" value="KAL3758113.1"/>
    <property type="molecule type" value="Genomic_DNA"/>
</dbReference>
<evidence type="ECO:0000256" key="5">
    <source>
        <dbReference type="ARBA" id="ARBA00023004"/>
    </source>
</evidence>
<dbReference type="Pfam" id="PF13640">
    <property type="entry name" value="2OG-FeII_Oxy_3"/>
    <property type="match status" value="1"/>
</dbReference>
<reference evidence="7 8" key="1">
    <citation type="submission" date="2024-10" db="EMBL/GenBank/DDBJ databases">
        <title>Updated reference genomes for cyclostephanoid diatoms.</title>
        <authorList>
            <person name="Roberts W.R."/>
            <person name="Alverson A.J."/>
        </authorList>
    </citation>
    <scope>NUCLEOTIDE SEQUENCE [LARGE SCALE GENOMIC DNA]</scope>
    <source>
        <strain evidence="7 8">AJA232-27</strain>
    </source>
</reference>
<organism evidence="7 8">
    <name type="scientific">Discostella pseudostelligera</name>
    <dbReference type="NCBI Taxonomy" id="259834"/>
    <lineage>
        <taxon>Eukaryota</taxon>
        <taxon>Sar</taxon>
        <taxon>Stramenopiles</taxon>
        <taxon>Ochrophyta</taxon>
        <taxon>Bacillariophyta</taxon>
        <taxon>Coscinodiscophyceae</taxon>
        <taxon>Thalassiosirophycidae</taxon>
        <taxon>Stephanodiscales</taxon>
        <taxon>Stephanodiscaceae</taxon>
        <taxon>Discostella</taxon>
    </lineage>
</organism>
<dbReference type="PANTHER" id="PTHR10869">
    <property type="entry name" value="PROLYL 4-HYDROXYLASE ALPHA SUBUNIT"/>
    <property type="match status" value="1"/>
</dbReference>
<evidence type="ECO:0000313" key="7">
    <source>
        <dbReference type="EMBL" id="KAL3758113.1"/>
    </source>
</evidence>
<keyword evidence="5" id="KW-0408">Iron</keyword>
<dbReference type="InterPro" id="IPR037140">
    <property type="entry name" value="VHL_beta_dom_sf"/>
</dbReference>
<gene>
    <name evidence="7" type="ORF">ACHAWU_004194</name>
</gene>
<evidence type="ECO:0000313" key="8">
    <source>
        <dbReference type="Proteomes" id="UP001530293"/>
    </source>
</evidence>
<dbReference type="Gene3D" id="2.60.40.780">
    <property type="entry name" value="von Hippel-Lindau disease tumour suppressor, beta domain"/>
    <property type="match status" value="1"/>
</dbReference>
<dbReference type="Proteomes" id="UP001530293">
    <property type="component" value="Unassembled WGS sequence"/>
</dbReference>
<dbReference type="SMART" id="SM00702">
    <property type="entry name" value="P4Hc"/>
    <property type="match status" value="1"/>
</dbReference>
<evidence type="ECO:0000256" key="1">
    <source>
        <dbReference type="ARBA" id="ARBA00001961"/>
    </source>
</evidence>
<keyword evidence="4" id="KW-0560">Oxidoreductase</keyword>
<comment type="caution">
    <text evidence="7">The sequence shown here is derived from an EMBL/GenBank/DDBJ whole genome shotgun (WGS) entry which is preliminary data.</text>
</comment>
<dbReference type="Gene3D" id="2.60.120.620">
    <property type="entry name" value="q2cbj1_9rhob like domain"/>
    <property type="match status" value="1"/>
</dbReference>
<dbReference type="AlphaFoldDB" id="A0ABD3M307"/>
<dbReference type="FunFam" id="2.60.120.620:FF:000075">
    <property type="entry name" value="Predicted protein"/>
    <property type="match status" value="1"/>
</dbReference>
<sequence length="464" mass="51323">MNRFFIGIVVVSSMINNSYATSSHRPIIRFKNDSGRKTEIFWIDPSSGDLVLQTPGAMSSGETLILDSYVNHTFFIREVPDRTGTCNAGTSIAAPTLAPCKTAFIKVNDHDDVFHILEDITVKVEDRNDNDSKVDSKVQDITDSISSKCHAHVIQQLRSNKNMSPSDIIDAYAACAQPLVANQIEESNKEIHEQASFRTEIARDWEDYTCADFDLPTTTPKRKQTWNYQGKEHEVGVLLDRDAAKVHYVKNFITPEECAAIEAAAAPKLHAATVADGAGGSHLQKSRKALQAGVHVPWDKEEDGDPIAAVSRRLYTYINDATGYNIQEDGQEDLMSIQYFGRGLDDPEPDRYKPHCDGQCDGLKFQNAGRVATMVMYCEAPSKGGATNFRNAGIHVVPEVGTAAFFSYLGSDGITDDRLTEHSCCPVLEGQKKIAVQWLRLGVDEENPWNSFNTLNVKIGSEEL</sequence>
<dbReference type="PANTHER" id="PTHR10869:SF226">
    <property type="entry name" value="PROLYL 4-HYDROXYLASE ALPHA SUBUNIT DOMAIN-CONTAINING PROTEIN"/>
    <property type="match status" value="1"/>
</dbReference>
<keyword evidence="3" id="KW-0223">Dioxygenase</keyword>
<accession>A0ABD3M307</accession>
<protein>
    <recommendedName>
        <fullName evidence="6">Fe2OG dioxygenase domain-containing protein</fullName>
    </recommendedName>
</protein>
<evidence type="ECO:0000256" key="4">
    <source>
        <dbReference type="ARBA" id="ARBA00023002"/>
    </source>
</evidence>
<dbReference type="InterPro" id="IPR044862">
    <property type="entry name" value="Pro_4_hyd_alph_FE2OG_OXY"/>
</dbReference>
<dbReference type="PROSITE" id="PS51471">
    <property type="entry name" value="FE2OG_OXY"/>
    <property type="match status" value="1"/>
</dbReference>
<dbReference type="SUPFAM" id="SSF49468">
    <property type="entry name" value="VHL"/>
    <property type="match status" value="1"/>
</dbReference>
<dbReference type="GO" id="GO:0046872">
    <property type="term" value="F:metal ion binding"/>
    <property type="evidence" value="ECO:0007669"/>
    <property type="project" value="UniProtKB-KW"/>
</dbReference>
<comment type="cofactor">
    <cofactor evidence="1">
        <name>L-ascorbate</name>
        <dbReference type="ChEBI" id="CHEBI:38290"/>
    </cofactor>
</comment>
<evidence type="ECO:0000259" key="6">
    <source>
        <dbReference type="PROSITE" id="PS51471"/>
    </source>
</evidence>
<dbReference type="InterPro" id="IPR006620">
    <property type="entry name" value="Pro_4_hyd_alph"/>
</dbReference>
<proteinExistence type="predicted"/>
<keyword evidence="8" id="KW-1185">Reference proteome</keyword>
<feature type="domain" description="Fe2OG dioxygenase" evidence="6">
    <location>
        <begin position="333"/>
        <end position="441"/>
    </location>
</feature>